<comment type="subunit">
    <text evidence="8">The Tol-Pal system is composed of five core proteins: the inner membrane proteins TolA, TolQ and TolR, the periplasmic protein TolB and the outer membrane protein Pal. They form a network linking the inner and outer membranes and the peptidoglycan layer.</text>
</comment>
<organism evidence="11 12">
    <name type="scientific">Ectothiorhodosinus mongolicus</name>
    <dbReference type="NCBI Taxonomy" id="233100"/>
    <lineage>
        <taxon>Bacteria</taxon>
        <taxon>Pseudomonadati</taxon>
        <taxon>Pseudomonadota</taxon>
        <taxon>Gammaproteobacteria</taxon>
        <taxon>Chromatiales</taxon>
        <taxon>Ectothiorhodospiraceae</taxon>
        <taxon>Ectothiorhodosinus</taxon>
    </lineage>
</organism>
<evidence type="ECO:0000313" key="11">
    <source>
        <dbReference type="EMBL" id="SIT71327.1"/>
    </source>
</evidence>
<evidence type="ECO:0000256" key="4">
    <source>
        <dbReference type="ARBA" id="ARBA00023139"/>
    </source>
</evidence>
<dbReference type="PROSITE" id="PS51123">
    <property type="entry name" value="OMPA_2"/>
    <property type="match status" value="1"/>
</dbReference>
<dbReference type="SUPFAM" id="SSF103088">
    <property type="entry name" value="OmpA-like"/>
    <property type="match status" value="1"/>
</dbReference>
<dbReference type="EMBL" id="FTPK01000002">
    <property type="protein sequence ID" value="SIT71327.1"/>
    <property type="molecule type" value="Genomic_DNA"/>
</dbReference>
<proteinExistence type="inferred from homology"/>
<keyword evidence="3 8" id="KW-0472">Membrane</keyword>
<reference evidence="11 12" key="1">
    <citation type="submission" date="2017-01" db="EMBL/GenBank/DDBJ databases">
        <authorList>
            <person name="Mah S.A."/>
            <person name="Swanson W.J."/>
            <person name="Moy G.W."/>
            <person name="Vacquier V.D."/>
        </authorList>
    </citation>
    <scope>NUCLEOTIDE SEQUENCE [LARGE SCALE GENOMIC DNA]</scope>
    <source>
        <strain evidence="11 12">M9</strain>
    </source>
</reference>
<evidence type="ECO:0000256" key="7">
    <source>
        <dbReference type="ARBA" id="ARBA00023306"/>
    </source>
</evidence>
<keyword evidence="5 8" id="KW-0998">Cell outer membrane</keyword>
<feature type="domain" description="OmpA-like" evidence="10">
    <location>
        <begin position="65"/>
        <end position="182"/>
    </location>
</feature>
<accession>A0A1R3W2Y6</accession>
<dbReference type="PANTHER" id="PTHR30329:SF21">
    <property type="entry name" value="LIPOPROTEIN YIAD-RELATED"/>
    <property type="match status" value="1"/>
</dbReference>
<evidence type="ECO:0000313" key="12">
    <source>
        <dbReference type="Proteomes" id="UP000223759"/>
    </source>
</evidence>
<dbReference type="GO" id="GO:0051301">
    <property type="term" value="P:cell division"/>
    <property type="evidence" value="ECO:0007669"/>
    <property type="project" value="UniProtKB-UniRule"/>
</dbReference>
<dbReference type="Gene3D" id="3.30.1330.60">
    <property type="entry name" value="OmpA-like domain"/>
    <property type="match status" value="1"/>
</dbReference>
<protein>
    <recommendedName>
        <fullName evidence="8">Peptidoglycan-associated lipoprotein</fullName>
        <shortName evidence="8">PAL</shortName>
    </recommendedName>
</protein>
<keyword evidence="12" id="KW-1185">Reference proteome</keyword>
<dbReference type="NCBIfam" id="TIGR02802">
    <property type="entry name" value="Pal_lipo"/>
    <property type="match status" value="1"/>
</dbReference>
<dbReference type="STRING" id="233100.SAMN05216526_1531"/>
<keyword evidence="1 8" id="KW-0132">Cell division</keyword>
<evidence type="ECO:0000256" key="8">
    <source>
        <dbReference type="HAMAP-Rule" id="MF_02204"/>
    </source>
</evidence>
<dbReference type="RefSeq" id="WP_076755874.1">
    <property type="nucleotide sequence ID" value="NZ_CP023018.1"/>
</dbReference>
<comment type="subcellular location">
    <subcellularLocation>
        <location evidence="8">Cell outer membrane</location>
        <topology evidence="8">Lipid-anchor</topology>
    </subcellularLocation>
</comment>
<dbReference type="InterPro" id="IPR036737">
    <property type="entry name" value="OmpA-like_sf"/>
</dbReference>
<dbReference type="HAMAP" id="MF_02204">
    <property type="entry name" value="Pal"/>
    <property type="match status" value="1"/>
</dbReference>
<keyword evidence="2 8" id="KW-0732">Signal</keyword>
<dbReference type="PANTHER" id="PTHR30329">
    <property type="entry name" value="STATOR ELEMENT OF FLAGELLAR MOTOR COMPLEX"/>
    <property type="match status" value="1"/>
</dbReference>
<dbReference type="PRINTS" id="PR01021">
    <property type="entry name" value="OMPADOMAIN"/>
</dbReference>
<keyword evidence="4 8" id="KW-0564">Palmitate</keyword>
<dbReference type="CDD" id="cd07185">
    <property type="entry name" value="OmpA_C-like"/>
    <property type="match status" value="1"/>
</dbReference>
<evidence type="ECO:0000256" key="5">
    <source>
        <dbReference type="ARBA" id="ARBA00023237"/>
    </source>
</evidence>
<feature type="signal peptide" evidence="9">
    <location>
        <begin position="1"/>
        <end position="27"/>
    </location>
</feature>
<dbReference type="OrthoDB" id="9809164at2"/>
<evidence type="ECO:0000259" key="10">
    <source>
        <dbReference type="PROSITE" id="PS51123"/>
    </source>
</evidence>
<dbReference type="InterPro" id="IPR014169">
    <property type="entry name" value="Pal_lipo_C"/>
</dbReference>
<dbReference type="Pfam" id="PF00691">
    <property type="entry name" value="OmpA"/>
    <property type="match status" value="1"/>
</dbReference>
<gene>
    <name evidence="8" type="primary">pal</name>
    <name evidence="11" type="ORF">SAMN05216526_1531</name>
</gene>
<comment type="similarity">
    <text evidence="8">Belongs to the Pal lipoprotein family.</text>
</comment>
<name>A0A1R3W2Y6_9GAMM</name>
<evidence type="ECO:0000256" key="6">
    <source>
        <dbReference type="ARBA" id="ARBA00023288"/>
    </source>
</evidence>
<dbReference type="InterPro" id="IPR006665">
    <property type="entry name" value="OmpA-like"/>
</dbReference>
<dbReference type="InterPro" id="IPR050330">
    <property type="entry name" value="Bact_OuterMem_StrucFunc"/>
</dbReference>
<keyword evidence="6 8" id="KW-0449">Lipoprotein</keyword>
<comment type="function">
    <text evidence="8">Part of the Tol-Pal system, which plays a role in outer membrane invagination during cell division and is important for maintaining outer membrane integrity.</text>
</comment>
<evidence type="ECO:0000256" key="2">
    <source>
        <dbReference type="ARBA" id="ARBA00022729"/>
    </source>
</evidence>
<evidence type="ECO:0000256" key="3">
    <source>
        <dbReference type="ARBA" id="ARBA00023136"/>
    </source>
</evidence>
<evidence type="ECO:0000256" key="9">
    <source>
        <dbReference type="SAM" id="SignalP"/>
    </source>
</evidence>
<feature type="chain" id="PRO_5012503722" description="Peptidoglycan-associated lipoprotein" evidence="9">
    <location>
        <begin position="28"/>
        <end position="183"/>
    </location>
</feature>
<dbReference type="PROSITE" id="PS51257">
    <property type="entry name" value="PROKAR_LIPOPROTEIN"/>
    <property type="match status" value="1"/>
</dbReference>
<dbReference type="AlphaFoldDB" id="A0A1R3W2Y6"/>
<dbReference type="Proteomes" id="UP000223759">
    <property type="component" value="Unassembled WGS sequence"/>
</dbReference>
<keyword evidence="7 8" id="KW-0131">Cell cycle</keyword>
<evidence type="ECO:0000256" key="1">
    <source>
        <dbReference type="ARBA" id="ARBA00022618"/>
    </source>
</evidence>
<sequence length="183" mass="20014">MQRPNAVTTALKLFVILLLALTLAACASKDRPRPGDVAADGEAVGVDTEVRPLGRDGRPIAGPMGAPGSAISQRLVYFDFDRDAIASEFLPVVNAHAEYLANNPQARIRLEGHTDERGSREYNLGLGERRAMAVQRQMLLQGARASQIRVISYGEELPAQMGSDEQAWAQNRRVEIVYERGSQ</sequence>
<dbReference type="InterPro" id="IPR006664">
    <property type="entry name" value="OMP_bac"/>
</dbReference>
<dbReference type="InterPro" id="IPR039001">
    <property type="entry name" value="Pal"/>
</dbReference>
<dbReference type="GO" id="GO:0009279">
    <property type="term" value="C:cell outer membrane"/>
    <property type="evidence" value="ECO:0007669"/>
    <property type="project" value="UniProtKB-SubCell"/>
</dbReference>